<reference evidence="1" key="1">
    <citation type="submission" date="2023-07" db="EMBL/GenBank/DDBJ databases">
        <title>draft genome sequence of fig (Ficus carica).</title>
        <authorList>
            <person name="Takahashi T."/>
            <person name="Nishimura K."/>
        </authorList>
    </citation>
    <scope>NUCLEOTIDE SEQUENCE</scope>
</reference>
<protein>
    <submittedName>
        <fullName evidence="1">Uncharacterized protein</fullName>
    </submittedName>
</protein>
<gene>
    <name evidence="1" type="ORF">TIFTF001_016519</name>
</gene>
<dbReference type="AlphaFoldDB" id="A0AA88D9Y3"/>
<evidence type="ECO:0000313" key="2">
    <source>
        <dbReference type="Proteomes" id="UP001187192"/>
    </source>
</evidence>
<evidence type="ECO:0000313" key="1">
    <source>
        <dbReference type="EMBL" id="GMN47337.1"/>
    </source>
</evidence>
<dbReference type="Proteomes" id="UP001187192">
    <property type="component" value="Unassembled WGS sequence"/>
</dbReference>
<sequence length="95" mass="10585">MLFNCSLVTEIRRRQVQDAAQCDDNDGGMRLRVLSSPRHLQCSHPNLAMFSFLPRHENSLAQVTMPAAAAALPNTHPHHRHALQSAFTCERGTPV</sequence>
<proteinExistence type="predicted"/>
<keyword evidence="2" id="KW-1185">Reference proteome</keyword>
<comment type="caution">
    <text evidence="1">The sequence shown here is derived from an EMBL/GenBank/DDBJ whole genome shotgun (WGS) entry which is preliminary data.</text>
</comment>
<accession>A0AA88D9Y3</accession>
<name>A0AA88D9Y3_FICCA</name>
<dbReference type="EMBL" id="BTGU01000025">
    <property type="protein sequence ID" value="GMN47337.1"/>
    <property type="molecule type" value="Genomic_DNA"/>
</dbReference>
<organism evidence="1 2">
    <name type="scientific">Ficus carica</name>
    <name type="common">Common fig</name>
    <dbReference type="NCBI Taxonomy" id="3494"/>
    <lineage>
        <taxon>Eukaryota</taxon>
        <taxon>Viridiplantae</taxon>
        <taxon>Streptophyta</taxon>
        <taxon>Embryophyta</taxon>
        <taxon>Tracheophyta</taxon>
        <taxon>Spermatophyta</taxon>
        <taxon>Magnoliopsida</taxon>
        <taxon>eudicotyledons</taxon>
        <taxon>Gunneridae</taxon>
        <taxon>Pentapetalae</taxon>
        <taxon>rosids</taxon>
        <taxon>fabids</taxon>
        <taxon>Rosales</taxon>
        <taxon>Moraceae</taxon>
        <taxon>Ficeae</taxon>
        <taxon>Ficus</taxon>
    </lineage>
</organism>